<sequence>MSSTDPGRRPETPPAFILGSGITALGVFRILGRKGIPVLSLQARPGFEKRSKWFERARETGLSGTSESVAECLRETHHEGGVLIPCSDEFALETASLDDDLSQRFRSCVPPLETLELLIDKGKFHERLVSKGIPHPTTHVVDDPSDFASLFDTKRPRYFIKPRLSHRFRQEVGLK</sequence>
<gene>
    <name evidence="2" type="ORF">S01H4_54388</name>
</gene>
<evidence type="ECO:0000256" key="1">
    <source>
        <dbReference type="SAM" id="Phobius"/>
    </source>
</evidence>
<dbReference type="EMBL" id="BART01031295">
    <property type="protein sequence ID" value="GAH12813.1"/>
    <property type="molecule type" value="Genomic_DNA"/>
</dbReference>
<protein>
    <recommendedName>
        <fullName evidence="3">ATP-grasp domain-containing protein</fullName>
    </recommendedName>
</protein>
<dbReference type="AlphaFoldDB" id="X1EW04"/>
<keyword evidence="1" id="KW-1133">Transmembrane helix</keyword>
<accession>X1EW04</accession>
<proteinExistence type="predicted"/>
<evidence type="ECO:0000313" key="2">
    <source>
        <dbReference type="EMBL" id="GAH12813.1"/>
    </source>
</evidence>
<reference evidence="2" key="1">
    <citation type="journal article" date="2014" name="Front. Microbiol.">
        <title>High frequency of phylogenetically diverse reductive dehalogenase-homologous genes in deep subseafloor sedimentary metagenomes.</title>
        <authorList>
            <person name="Kawai M."/>
            <person name="Futagami T."/>
            <person name="Toyoda A."/>
            <person name="Takaki Y."/>
            <person name="Nishi S."/>
            <person name="Hori S."/>
            <person name="Arai W."/>
            <person name="Tsubouchi T."/>
            <person name="Morono Y."/>
            <person name="Uchiyama I."/>
            <person name="Ito T."/>
            <person name="Fujiyama A."/>
            <person name="Inagaki F."/>
            <person name="Takami H."/>
        </authorList>
    </citation>
    <scope>NUCLEOTIDE SEQUENCE</scope>
    <source>
        <strain evidence="2">Expedition CK06-06</strain>
    </source>
</reference>
<keyword evidence="1" id="KW-0812">Transmembrane</keyword>
<feature type="transmembrane region" description="Helical" evidence="1">
    <location>
        <begin position="12"/>
        <end position="31"/>
    </location>
</feature>
<comment type="caution">
    <text evidence="2">The sequence shown here is derived from an EMBL/GenBank/DDBJ whole genome shotgun (WGS) entry which is preliminary data.</text>
</comment>
<keyword evidence="1" id="KW-0472">Membrane</keyword>
<feature type="non-terminal residue" evidence="2">
    <location>
        <position position="175"/>
    </location>
</feature>
<organism evidence="2">
    <name type="scientific">marine sediment metagenome</name>
    <dbReference type="NCBI Taxonomy" id="412755"/>
    <lineage>
        <taxon>unclassified sequences</taxon>
        <taxon>metagenomes</taxon>
        <taxon>ecological metagenomes</taxon>
    </lineage>
</organism>
<evidence type="ECO:0008006" key="3">
    <source>
        <dbReference type="Google" id="ProtNLM"/>
    </source>
</evidence>
<name>X1EW04_9ZZZZ</name>